<name>A0A8J3MMV5_9CHLR</name>
<dbReference type="RefSeq" id="WP_220191636.1">
    <property type="nucleotide sequence ID" value="NZ_BNJF01000001.1"/>
</dbReference>
<reference evidence="2" key="1">
    <citation type="submission" date="2020-10" db="EMBL/GenBank/DDBJ databases">
        <title>Taxonomic study of unclassified bacteria belonging to the class Ktedonobacteria.</title>
        <authorList>
            <person name="Yabe S."/>
            <person name="Wang C.M."/>
            <person name="Zheng Y."/>
            <person name="Sakai Y."/>
            <person name="Cavaletti L."/>
            <person name="Monciardini P."/>
            <person name="Donadio S."/>
        </authorList>
    </citation>
    <scope>NUCLEOTIDE SEQUENCE</scope>
    <source>
        <strain evidence="2">SOSP1-1</strain>
    </source>
</reference>
<keyword evidence="3" id="KW-1185">Reference proteome</keyword>
<gene>
    <name evidence="2" type="ORF">KSX_02050</name>
</gene>
<sequence>MSKHSPQADGLTVQHYEQALEDLYTQAEIPSTLTWNDVQARNTQNTLQGKRNTGQPTWLPNSSFRGRRIAVIIAAVLLLTIISGTAYASGVLDQVISAMIQPGYVQNGNPLKPEMYTTLNLTSQDGELTGKLETAYADPNELILGLSAKHSKIPSAGKGGEWDLYAGKVTTSDGLLLPPMGDATTNGGGEDGVTLEIGKTRTHVDPNTSSIVAIFDTSQIQGNPTSLHIHAEFVYYCIGVNGAQCAPEARAHDITHPYKLTYDVTVPFHAGKIVNVNKTVTSDGKAVTLERVIIAPSGTRLFIHGLSYFKMPSRNDKSGSDETQLSTGDQIYHKLVLYGTGQDITNPQDPHYLGTYIYVPRTSVGNDHNWTLHILNPQGGAGWTFTFNV</sequence>
<proteinExistence type="predicted"/>
<protein>
    <recommendedName>
        <fullName evidence="4">DUF4179 domain-containing protein</fullName>
    </recommendedName>
</protein>
<feature type="transmembrane region" description="Helical" evidence="1">
    <location>
        <begin position="69"/>
        <end position="92"/>
    </location>
</feature>
<dbReference type="AlphaFoldDB" id="A0A8J3MMV5"/>
<comment type="caution">
    <text evidence="2">The sequence shown here is derived from an EMBL/GenBank/DDBJ whole genome shotgun (WGS) entry which is preliminary data.</text>
</comment>
<keyword evidence="1" id="KW-0472">Membrane</keyword>
<evidence type="ECO:0000313" key="2">
    <source>
        <dbReference type="EMBL" id="GHO42042.1"/>
    </source>
</evidence>
<evidence type="ECO:0000313" key="3">
    <source>
        <dbReference type="Proteomes" id="UP000612362"/>
    </source>
</evidence>
<accession>A0A8J3MMV5</accession>
<dbReference type="EMBL" id="BNJF01000001">
    <property type="protein sequence ID" value="GHO42042.1"/>
    <property type="molecule type" value="Genomic_DNA"/>
</dbReference>
<dbReference type="Proteomes" id="UP000612362">
    <property type="component" value="Unassembled WGS sequence"/>
</dbReference>
<organism evidence="2 3">
    <name type="scientific">Ktedonospora formicarum</name>
    <dbReference type="NCBI Taxonomy" id="2778364"/>
    <lineage>
        <taxon>Bacteria</taxon>
        <taxon>Bacillati</taxon>
        <taxon>Chloroflexota</taxon>
        <taxon>Ktedonobacteria</taxon>
        <taxon>Ktedonobacterales</taxon>
        <taxon>Ktedonobacteraceae</taxon>
        <taxon>Ktedonospora</taxon>
    </lineage>
</organism>
<keyword evidence="1" id="KW-0812">Transmembrane</keyword>
<evidence type="ECO:0008006" key="4">
    <source>
        <dbReference type="Google" id="ProtNLM"/>
    </source>
</evidence>
<keyword evidence="1" id="KW-1133">Transmembrane helix</keyword>
<evidence type="ECO:0000256" key="1">
    <source>
        <dbReference type="SAM" id="Phobius"/>
    </source>
</evidence>